<evidence type="ECO:0000313" key="3">
    <source>
        <dbReference type="EMBL" id="MRG89891.1"/>
    </source>
</evidence>
<gene>
    <name evidence="3" type="ORF">GIX76_07830</name>
</gene>
<comment type="caution">
    <text evidence="3">The sequence shown here is derived from an EMBL/GenBank/DDBJ whole genome shotgun (WGS) entry which is preliminary data.</text>
</comment>
<dbReference type="EMBL" id="WJND01000012">
    <property type="protein sequence ID" value="MRG89891.1"/>
    <property type="molecule type" value="Genomic_DNA"/>
</dbReference>
<keyword evidence="1" id="KW-1133">Transmembrane helix</keyword>
<evidence type="ECO:0000259" key="2">
    <source>
        <dbReference type="Pfam" id="PF09851"/>
    </source>
</evidence>
<reference evidence="3 4" key="1">
    <citation type="submission" date="2019-11" db="EMBL/GenBank/DDBJ databases">
        <title>Draft genome sequence of 12 host-associated Lactobacillus reuteri rodent strains.</title>
        <authorList>
            <person name="Zhang S."/>
            <person name="Ozcam M."/>
            <person name="Van Pijkeren J.P."/>
        </authorList>
    </citation>
    <scope>NUCLEOTIDE SEQUENCE [LARGE SCALE GENOMIC DNA]</scope>
    <source>
        <strain evidence="3 4">N4I</strain>
    </source>
</reference>
<dbReference type="Proteomes" id="UP000460207">
    <property type="component" value="Unassembled WGS sequence"/>
</dbReference>
<proteinExistence type="predicted"/>
<keyword evidence="1" id="KW-0812">Transmembrane</keyword>
<keyword evidence="1" id="KW-0472">Membrane</keyword>
<evidence type="ECO:0000256" key="1">
    <source>
        <dbReference type="SAM" id="Phobius"/>
    </source>
</evidence>
<name>A0A7X2KHP5_LIMRT</name>
<feature type="domain" description="SHOCT" evidence="2">
    <location>
        <begin position="302"/>
        <end position="329"/>
    </location>
</feature>
<dbReference type="RefSeq" id="WP_153704193.1">
    <property type="nucleotide sequence ID" value="NZ_WJND01000012.1"/>
</dbReference>
<evidence type="ECO:0000313" key="4">
    <source>
        <dbReference type="Proteomes" id="UP000460207"/>
    </source>
</evidence>
<protein>
    <recommendedName>
        <fullName evidence="2">SHOCT domain-containing protein</fullName>
    </recommendedName>
</protein>
<feature type="transmembrane region" description="Helical" evidence="1">
    <location>
        <begin position="39"/>
        <end position="66"/>
    </location>
</feature>
<dbReference type="Pfam" id="PF09851">
    <property type="entry name" value="SHOCT"/>
    <property type="match status" value="1"/>
</dbReference>
<dbReference type="InterPro" id="IPR018649">
    <property type="entry name" value="SHOCT"/>
</dbReference>
<dbReference type="AlphaFoldDB" id="A0A7X2KHP5"/>
<accession>A0A7X2KHP5</accession>
<organism evidence="3 4">
    <name type="scientific">Limosilactobacillus reuteri</name>
    <name type="common">Lactobacillus reuteri</name>
    <dbReference type="NCBI Taxonomy" id="1598"/>
    <lineage>
        <taxon>Bacteria</taxon>
        <taxon>Bacillati</taxon>
        <taxon>Bacillota</taxon>
        <taxon>Bacilli</taxon>
        <taxon>Lactobacillales</taxon>
        <taxon>Lactobacillaceae</taxon>
        <taxon>Limosilactobacillus</taxon>
    </lineage>
</organism>
<sequence>MSGKNEVSKNTESKKVTNYNEYHLNNDVSYYRKNTTYQWITAIIGILIMLLNPIIGIVVVIIAWLLEPKVKVSPIDDSIWFIVPKSEWKTYREEHDIPIYKQYRKNHVAKFDNDITNEKKIDAMKQHNQELQAEYQKVITPFKNDRALKVGRYYFDPHREEIFMDRTLLDKSYKVYKFADIVSFTPIEEGHNQTKKHGITRAVVGGAIAGGAGAIVGAVTGGKNYDYIDRLGVVITFSNNENIRLMFLNSETKKGGFVANGYYKQFHDVCGVLDATISKNTQRLQLEQQKKLTRSQNISSADEIEKFKKLMDDGAITQEEFEAKKKQLLDL</sequence>